<dbReference type="EMBL" id="JANUCP010000002">
    <property type="protein sequence ID" value="MCS3918595.1"/>
    <property type="molecule type" value="Genomic_DNA"/>
</dbReference>
<feature type="transmembrane region" description="Helical" evidence="6">
    <location>
        <begin position="222"/>
        <end position="240"/>
    </location>
</feature>
<keyword evidence="9" id="KW-0436">Ligase</keyword>
<name>A0ABT2ENY3_9BACT</name>
<evidence type="ECO:0000256" key="5">
    <source>
        <dbReference type="ARBA" id="ARBA00023136"/>
    </source>
</evidence>
<evidence type="ECO:0000256" key="3">
    <source>
        <dbReference type="ARBA" id="ARBA00022692"/>
    </source>
</evidence>
<dbReference type="SUPFAM" id="SSF53955">
    <property type="entry name" value="Lysozyme-like"/>
    <property type="match status" value="1"/>
</dbReference>
<keyword evidence="5 6" id="KW-0472">Membrane</keyword>
<dbReference type="InterPro" id="IPR036950">
    <property type="entry name" value="PBP_transglycosylase"/>
</dbReference>
<feature type="domain" description="Glycosyl transferase family 51" evidence="7">
    <location>
        <begin position="507"/>
        <end position="654"/>
    </location>
</feature>
<organism evidence="9 10">
    <name type="scientific">Candidatus Fervidibacter sacchari</name>
    <dbReference type="NCBI Taxonomy" id="1448929"/>
    <lineage>
        <taxon>Bacteria</taxon>
        <taxon>Candidatus Fervidibacterota</taxon>
        <taxon>Candidatus Fervidibacter</taxon>
    </lineage>
</organism>
<keyword evidence="2" id="KW-0808">Transferase</keyword>
<dbReference type="PANTHER" id="PTHR32282:SF33">
    <property type="entry name" value="PEPTIDOGLYCAN GLYCOSYLTRANSFERASE"/>
    <property type="match status" value="1"/>
</dbReference>
<keyword evidence="3 6" id="KW-0812">Transmembrane</keyword>
<feature type="transmembrane region" description="Helical" evidence="6">
    <location>
        <begin position="100"/>
        <end position="119"/>
    </location>
</feature>
<evidence type="ECO:0000313" key="10">
    <source>
        <dbReference type="Proteomes" id="UP001204798"/>
    </source>
</evidence>
<gene>
    <name evidence="9" type="ORF">M2350_000995</name>
</gene>
<dbReference type="InterPro" id="IPR023346">
    <property type="entry name" value="Lysozyme-like_dom_sf"/>
</dbReference>
<accession>A0ABT2ENY3</accession>
<comment type="subcellular location">
    <subcellularLocation>
        <location evidence="1">Membrane</location>
        <topology evidence="1">Multi-pass membrane protein</topology>
    </subcellularLocation>
</comment>
<dbReference type="InterPro" id="IPR001264">
    <property type="entry name" value="Glyco_trans_51"/>
</dbReference>
<evidence type="ECO:0000256" key="6">
    <source>
        <dbReference type="SAM" id="Phobius"/>
    </source>
</evidence>
<feature type="transmembrane region" description="Helical" evidence="6">
    <location>
        <begin position="68"/>
        <end position="88"/>
    </location>
</feature>
<feature type="transmembrane region" description="Helical" evidence="6">
    <location>
        <begin position="272"/>
        <end position="289"/>
    </location>
</feature>
<evidence type="ECO:0000256" key="2">
    <source>
        <dbReference type="ARBA" id="ARBA00022679"/>
    </source>
</evidence>
<feature type="transmembrane region" description="Helical" evidence="6">
    <location>
        <begin position="396"/>
        <end position="416"/>
    </location>
</feature>
<proteinExistence type="predicted"/>
<protein>
    <submittedName>
        <fullName evidence="9">O-antigen ligase</fullName>
    </submittedName>
</protein>
<feature type="transmembrane region" description="Helical" evidence="6">
    <location>
        <begin position="125"/>
        <end position="146"/>
    </location>
</feature>
<dbReference type="Pfam" id="PF00912">
    <property type="entry name" value="Transgly"/>
    <property type="match status" value="1"/>
</dbReference>
<evidence type="ECO:0000256" key="1">
    <source>
        <dbReference type="ARBA" id="ARBA00004141"/>
    </source>
</evidence>
<keyword evidence="10" id="KW-1185">Reference proteome</keyword>
<dbReference type="InterPro" id="IPR007016">
    <property type="entry name" value="O-antigen_ligase-rel_domated"/>
</dbReference>
<feature type="domain" description="O-antigen ligase-related" evidence="8">
    <location>
        <begin position="231"/>
        <end position="373"/>
    </location>
</feature>
<feature type="transmembrane region" description="Helical" evidence="6">
    <location>
        <begin position="12"/>
        <end position="38"/>
    </location>
</feature>
<evidence type="ECO:0000256" key="4">
    <source>
        <dbReference type="ARBA" id="ARBA00022989"/>
    </source>
</evidence>
<evidence type="ECO:0000259" key="8">
    <source>
        <dbReference type="Pfam" id="PF04932"/>
    </source>
</evidence>
<feature type="transmembrane region" description="Helical" evidence="6">
    <location>
        <begin position="467"/>
        <end position="487"/>
    </location>
</feature>
<reference evidence="9 10" key="1">
    <citation type="submission" date="2022-08" db="EMBL/GenBank/DDBJ databases">
        <title>Bacterial and archaeal communities from various locations to study Microbial Dark Matter (Phase II).</title>
        <authorList>
            <person name="Stepanauskas R."/>
        </authorList>
    </citation>
    <scope>NUCLEOTIDE SEQUENCE [LARGE SCALE GENOMIC DNA]</scope>
    <source>
        <strain evidence="9 10">PD1</strain>
    </source>
</reference>
<dbReference type="Proteomes" id="UP001204798">
    <property type="component" value="Unassembled WGS sequence"/>
</dbReference>
<feature type="transmembrane region" description="Helical" evidence="6">
    <location>
        <begin position="356"/>
        <end position="376"/>
    </location>
</feature>
<evidence type="ECO:0000313" key="9">
    <source>
        <dbReference type="EMBL" id="MCS3918595.1"/>
    </source>
</evidence>
<dbReference type="PANTHER" id="PTHR32282">
    <property type="entry name" value="BINDING PROTEIN TRANSPEPTIDASE, PUTATIVE-RELATED"/>
    <property type="match status" value="1"/>
</dbReference>
<evidence type="ECO:0000259" key="7">
    <source>
        <dbReference type="Pfam" id="PF00912"/>
    </source>
</evidence>
<dbReference type="Gene3D" id="1.10.3810.10">
    <property type="entry name" value="Biosynthetic peptidoglycan transglycosylase-like"/>
    <property type="match status" value="1"/>
</dbReference>
<feature type="transmembrane region" description="Helical" evidence="6">
    <location>
        <begin position="198"/>
        <end position="215"/>
    </location>
</feature>
<dbReference type="InterPro" id="IPR050396">
    <property type="entry name" value="Glycosyltr_51/Transpeptidase"/>
</dbReference>
<feature type="transmembrane region" description="Helical" evidence="6">
    <location>
        <begin position="158"/>
        <end position="178"/>
    </location>
</feature>
<dbReference type="Pfam" id="PF04932">
    <property type="entry name" value="Wzy_C"/>
    <property type="match status" value="1"/>
</dbReference>
<keyword evidence="4 6" id="KW-1133">Transmembrane helix</keyword>
<dbReference type="RefSeq" id="WP_259094575.1">
    <property type="nucleotide sequence ID" value="NZ_JANUCP010000002.1"/>
</dbReference>
<sequence length="708" mass="80934">MRFRFDSEQPSTTAQAFPVGLSIIVQATLLSVMIWYVLPNTIFSDCLKKLVKIVLPNFLDSRANSEAIFAYFVGYGLTLFFLAVYVYVRFTRWVRSTPTIHLTDMIVIFNGLYLLDFFLSTTEQFPFALSLWVFAIFMSFYFCALWCLKEQAIQLTQLLILVIAQQCVYAVVYHTLGLRQFHSPGFGPRAVGTFDNPSHLYPLCLIGIPISLVFAEMEVARSWKWFWRGIATIMLLALMLTYTRAGWIACGVSLGYLALSAYSPLSSRKNTRWMMIGLALILLIGAIFVRTKGRVAGNPDDRSFWGRIAIWETALKVIADHPILGNGLNTYFQKQSEHMTLNLQRFNPMNTEPKNLYLHITAEFGLTGLVIFLFLIRRYLQLYRFVIQTFPPSDDAYAVVIGIHASLLSVFVAGFFDTPVLHFTRSASSFAVACLLGVLCSLVNQTNPAPIFDGVEIRRRKRRFRQIIAVGLIVLLPIVVYLLWLLGDGIKRAQEALPQVQHFAKHYPKNASFIRLKDISEDMVYAVVASEDGFFYPHHGVDWLALHRALRKNLRAMSFVQGGSTITMQVARYVFLSRERTISRKIAEIILALKMERYLSKERILELYLNTARFGMGQDGILAAARNYFGKHPKDLTLSEAAFLAGVLPEPPFDRRKVTPEFVWRCQRRALERLCAFFPHKYPLEVLEKAQKTPLRLRWGQVITPQQR</sequence>
<comment type="caution">
    <text evidence="9">The sequence shown here is derived from an EMBL/GenBank/DDBJ whole genome shotgun (WGS) entry which is preliminary data.</text>
</comment>
<dbReference type="GO" id="GO:0016874">
    <property type="term" value="F:ligase activity"/>
    <property type="evidence" value="ECO:0007669"/>
    <property type="project" value="UniProtKB-KW"/>
</dbReference>